<organism evidence="1 2">
    <name type="scientific">Elysia chlorotica</name>
    <name type="common">Eastern emerald elysia</name>
    <name type="synonym">Sea slug</name>
    <dbReference type="NCBI Taxonomy" id="188477"/>
    <lineage>
        <taxon>Eukaryota</taxon>
        <taxon>Metazoa</taxon>
        <taxon>Spiralia</taxon>
        <taxon>Lophotrochozoa</taxon>
        <taxon>Mollusca</taxon>
        <taxon>Gastropoda</taxon>
        <taxon>Heterobranchia</taxon>
        <taxon>Euthyneura</taxon>
        <taxon>Panpulmonata</taxon>
        <taxon>Sacoglossa</taxon>
        <taxon>Placobranchoidea</taxon>
        <taxon>Plakobranchidae</taxon>
        <taxon>Elysia</taxon>
    </lineage>
</organism>
<proteinExistence type="predicted"/>
<reference evidence="1 2" key="1">
    <citation type="submission" date="2019-01" db="EMBL/GenBank/DDBJ databases">
        <title>A draft genome assembly of the solar-powered sea slug Elysia chlorotica.</title>
        <authorList>
            <person name="Cai H."/>
            <person name="Li Q."/>
            <person name="Fang X."/>
            <person name="Li J."/>
            <person name="Curtis N.E."/>
            <person name="Altenburger A."/>
            <person name="Shibata T."/>
            <person name="Feng M."/>
            <person name="Maeda T."/>
            <person name="Schwartz J.A."/>
            <person name="Shigenobu S."/>
            <person name="Lundholm N."/>
            <person name="Nishiyama T."/>
            <person name="Yang H."/>
            <person name="Hasebe M."/>
            <person name="Li S."/>
            <person name="Pierce S.K."/>
            <person name="Wang J."/>
        </authorList>
    </citation>
    <scope>NUCLEOTIDE SEQUENCE [LARGE SCALE GENOMIC DNA]</scope>
    <source>
        <strain evidence="1">EC2010</strain>
        <tissue evidence="1">Whole organism of an adult</tissue>
    </source>
</reference>
<dbReference type="AlphaFoldDB" id="A0A3S1BP48"/>
<comment type="caution">
    <text evidence="1">The sequence shown here is derived from an EMBL/GenBank/DDBJ whole genome shotgun (WGS) entry which is preliminary data.</text>
</comment>
<dbReference type="Proteomes" id="UP000271974">
    <property type="component" value="Unassembled WGS sequence"/>
</dbReference>
<name>A0A3S1BP48_ELYCH</name>
<evidence type="ECO:0000313" key="2">
    <source>
        <dbReference type="Proteomes" id="UP000271974"/>
    </source>
</evidence>
<dbReference type="OrthoDB" id="6098015at2759"/>
<dbReference type="EMBL" id="RQTK01000170">
    <property type="protein sequence ID" value="RUS85428.1"/>
    <property type="molecule type" value="Genomic_DNA"/>
</dbReference>
<accession>A0A3S1BP48</accession>
<evidence type="ECO:0000313" key="1">
    <source>
        <dbReference type="EMBL" id="RUS85428.1"/>
    </source>
</evidence>
<keyword evidence="2" id="KW-1185">Reference proteome</keyword>
<sequence length="216" mass="24984">MTTVGVDSEKPNRVDSLHFQSYNYSYPAFKRKQLRDLISEETRCPAPKFRRVAVERSRQASECRKVEIAAVPGTVYQDSFSRCCHYLPPAKPAPCTPDLVVRARIKPSHCQRWRHDSTPVVTTGTRYRWADFLDKCPERYDIVLPLETQGPGQCTPYFDGGYALRYLRPFCTRGQGMESWRERPIHANKLIPTDNSPYRPIVVCHSLFVTDRKTKQ</sequence>
<gene>
    <name evidence="1" type="ORF">EGW08_006819</name>
</gene>
<protein>
    <submittedName>
        <fullName evidence="1">Uncharacterized protein</fullName>
    </submittedName>
</protein>